<evidence type="ECO:0000313" key="2">
    <source>
        <dbReference type="EMBL" id="QWT50172.1"/>
    </source>
</evidence>
<feature type="chain" id="PRO_5036925513" evidence="1">
    <location>
        <begin position="23"/>
        <end position="227"/>
    </location>
</feature>
<organism evidence="2 3">
    <name type="scientific">Azospira inquinata</name>
    <dbReference type="NCBI Taxonomy" id="2785627"/>
    <lineage>
        <taxon>Bacteria</taxon>
        <taxon>Pseudomonadati</taxon>
        <taxon>Pseudomonadota</taxon>
        <taxon>Betaproteobacteria</taxon>
        <taxon>Rhodocyclales</taxon>
        <taxon>Rhodocyclaceae</taxon>
        <taxon>Azospira</taxon>
    </lineage>
</organism>
<dbReference type="EMBL" id="CP064782">
    <property type="protein sequence ID" value="QWT50172.1"/>
    <property type="molecule type" value="Genomic_DNA"/>
</dbReference>
<dbReference type="AlphaFoldDB" id="A0A975SPL1"/>
<name>A0A975SPL1_9RHOO</name>
<sequence>MKRIVGILTTLVILTLGQTAWAGSVSNQDAVAGLKETLSRGAATAVGQLGKPGGFWGNDKLRIPLPDSLQKGESLLRGLGMGKQADELKETMNRAAESAVAEAKPLLVNAVKQMTVKDAQAILTGGDDAATQYFRRTTATPLTAKFLPIVQKATARVQLADQYNRLAGKAAKLHLLDTQDANLDDYVTRKALDGLYSVIAEQEKAIRHDPVGTGSKLLEKVFGGLLK</sequence>
<keyword evidence="3" id="KW-1185">Reference proteome</keyword>
<reference evidence="2" key="1">
    <citation type="submission" date="2020-11" db="EMBL/GenBank/DDBJ databases">
        <title>Azospira inquinata sp. nov.</title>
        <authorList>
            <person name="Moe W.M."/>
            <person name="Mikes M.C."/>
        </authorList>
    </citation>
    <scope>NUCLEOTIDE SEQUENCE</scope>
    <source>
        <strain evidence="2">Azo-3</strain>
    </source>
</reference>
<dbReference type="KEGG" id="aiq:Azoinq_06175"/>
<evidence type="ECO:0000256" key="1">
    <source>
        <dbReference type="SAM" id="SignalP"/>
    </source>
</evidence>
<proteinExistence type="predicted"/>
<accession>A0A975SPL1</accession>
<feature type="signal peptide" evidence="1">
    <location>
        <begin position="1"/>
        <end position="22"/>
    </location>
</feature>
<dbReference type="InterPro" id="IPR025245">
    <property type="entry name" value="DUF4197"/>
</dbReference>
<gene>
    <name evidence="2" type="ORF">Azoinq_06175</name>
</gene>
<evidence type="ECO:0000313" key="3">
    <source>
        <dbReference type="Proteomes" id="UP000683428"/>
    </source>
</evidence>
<dbReference type="Proteomes" id="UP000683428">
    <property type="component" value="Chromosome"/>
</dbReference>
<keyword evidence="1" id="KW-0732">Signal</keyword>
<protein>
    <submittedName>
        <fullName evidence="2">DUF4197 domain-containing protein</fullName>
    </submittedName>
</protein>
<dbReference type="RefSeq" id="WP_216130952.1">
    <property type="nucleotide sequence ID" value="NZ_CP064782.1"/>
</dbReference>
<dbReference type="Pfam" id="PF13852">
    <property type="entry name" value="DUF4197"/>
    <property type="match status" value="1"/>
</dbReference>